<dbReference type="GO" id="GO:0020037">
    <property type="term" value="F:heme binding"/>
    <property type="evidence" value="ECO:0007669"/>
    <property type="project" value="InterPro"/>
</dbReference>
<dbReference type="InterPro" id="IPR017972">
    <property type="entry name" value="Cyt_P450_CS"/>
</dbReference>
<dbReference type="GO" id="GO:0004497">
    <property type="term" value="F:monooxygenase activity"/>
    <property type="evidence" value="ECO:0007669"/>
    <property type="project" value="UniProtKB-KW"/>
</dbReference>
<evidence type="ECO:0000256" key="2">
    <source>
        <dbReference type="ARBA" id="ARBA00003690"/>
    </source>
</evidence>
<feature type="binding site" description="axial binding residue" evidence="14">
    <location>
        <position position="454"/>
    </location>
    <ligand>
        <name>heme</name>
        <dbReference type="ChEBI" id="CHEBI:30413"/>
    </ligand>
    <ligandPart>
        <name>Fe</name>
        <dbReference type="ChEBI" id="CHEBI:18248"/>
    </ligandPart>
</feature>
<dbReference type="CDD" id="cd20617">
    <property type="entry name" value="CYP1_2-like"/>
    <property type="match status" value="1"/>
</dbReference>
<dbReference type="PROSITE" id="PS00086">
    <property type="entry name" value="CYTOCHROME_P450"/>
    <property type="match status" value="1"/>
</dbReference>
<evidence type="ECO:0000256" key="1">
    <source>
        <dbReference type="ARBA" id="ARBA00001971"/>
    </source>
</evidence>
<keyword evidence="11 14" id="KW-0408">Iron</keyword>
<comment type="subcellular location">
    <subcellularLocation>
        <location evidence="4">Endoplasmic reticulum membrane</location>
        <topology evidence="4">Peripheral membrane protein</topology>
    </subcellularLocation>
    <subcellularLocation>
        <location evidence="3">Microsome membrane</location>
        <topology evidence="3">Peripheral membrane protein</topology>
    </subcellularLocation>
</comment>
<protein>
    <recommendedName>
        <fullName evidence="18">Cytochrome P450</fullName>
    </recommendedName>
</protein>
<dbReference type="InterPro" id="IPR001128">
    <property type="entry name" value="Cyt_P450"/>
</dbReference>
<evidence type="ECO:0000256" key="5">
    <source>
        <dbReference type="ARBA" id="ARBA00010617"/>
    </source>
</evidence>
<keyword evidence="6 14" id="KW-0349">Heme</keyword>
<dbReference type="FunFam" id="1.10.630.10:FF:000238">
    <property type="entry name" value="Cytochrome P450 2A6"/>
    <property type="match status" value="1"/>
</dbReference>
<evidence type="ECO:0008006" key="18">
    <source>
        <dbReference type="Google" id="ProtNLM"/>
    </source>
</evidence>
<dbReference type="Proteomes" id="UP001187531">
    <property type="component" value="Unassembled WGS sequence"/>
</dbReference>
<evidence type="ECO:0000313" key="16">
    <source>
        <dbReference type="EMBL" id="KAK2711150.1"/>
    </source>
</evidence>
<evidence type="ECO:0000256" key="3">
    <source>
        <dbReference type="ARBA" id="ARBA00004174"/>
    </source>
</evidence>
<evidence type="ECO:0000256" key="7">
    <source>
        <dbReference type="ARBA" id="ARBA00022723"/>
    </source>
</evidence>
<keyword evidence="7 14" id="KW-0479">Metal-binding</keyword>
<comment type="caution">
    <text evidence="16">The sequence shown here is derived from an EMBL/GenBank/DDBJ whole genome shotgun (WGS) entry which is preliminary data.</text>
</comment>
<dbReference type="AlphaFoldDB" id="A0AA88L7Q5"/>
<dbReference type="PANTHER" id="PTHR24303:SF31">
    <property type="entry name" value="CYTOCHROME P450 307A1-RELATED"/>
    <property type="match status" value="1"/>
</dbReference>
<dbReference type="PRINTS" id="PR00463">
    <property type="entry name" value="EP450I"/>
</dbReference>
<keyword evidence="13" id="KW-0472">Membrane</keyword>
<accession>A0AA88L7Q5</accession>
<evidence type="ECO:0000256" key="11">
    <source>
        <dbReference type="ARBA" id="ARBA00023004"/>
    </source>
</evidence>
<comment type="function">
    <text evidence="2">May be involved in the metabolism of insect hormones and in the breakdown of synthetic insecticides.</text>
</comment>
<comment type="cofactor">
    <cofactor evidence="1 14">
        <name>heme</name>
        <dbReference type="ChEBI" id="CHEBI:30413"/>
    </cofactor>
</comment>
<dbReference type="SUPFAM" id="SSF48264">
    <property type="entry name" value="Cytochrome P450"/>
    <property type="match status" value="1"/>
</dbReference>
<evidence type="ECO:0000313" key="17">
    <source>
        <dbReference type="Proteomes" id="UP001187531"/>
    </source>
</evidence>
<dbReference type="GO" id="GO:0005789">
    <property type="term" value="C:endoplasmic reticulum membrane"/>
    <property type="evidence" value="ECO:0007669"/>
    <property type="project" value="UniProtKB-SubCell"/>
</dbReference>
<dbReference type="Gene3D" id="1.10.630.10">
    <property type="entry name" value="Cytochrome P450"/>
    <property type="match status" value="1"/>
</dbReference>
<dbReference type="PANTHER" id="PTHR24303">
    <property type="entry name" value="HEME-BINDING MONOOXYGENASE FAMILY"/>
    <property type="match status" value="1"/>
</dbReference>
<dbReference type="EMBL" id="JAVRJZ010000016">
    <property type="protein sequence ID" value="KAK2711150.1"/>
    <property type="molecule type" value="Genomic_DNA"/>
</dbReference>
<dbReference type="PRINTS" id="PR00385">
    <property type="entry name" value="P450"/>
</dbReference>
<sequence length="505" mass="57449">MLTTTTALLAAATVVAVMVLAVVRKVRRSRLEDLDCESNGKILKQPPGPRPLPIIGNLHLLGSHEVPFEAFLDIGKTYGDIYSLTLGTTPCVIVNSFPLIKEVLIQKGASFGGRPNFIRYHQLFGGDRDNSLALCDWSEVQKARRQLARQYCHPRPTSIQFESLSTVVQTECTSLVEELSKHTNQPVDIKPWILCMCANVFSYYMCSERFGYNDVTFNKVVRLFDQIFWDINQGYAVDFLPWLEPFYRKHLSDLASWAKFIRDFILEKIINEHRETLDRENMRDFTDELLAYLEDQKNDPNCKDSLNWEHILYELEDFLGGHSAVGNLLMRAYGELCLTPDVAEKMYEEMQRVTGGQQVTLEAREKMPYTDAVLLETLRMSSSPIVPHVATEDTTVGGFRVKEGTMIFLNNYELNTSDKVWTDPKVFNPSRFLKNGKISKPESFIPFSTGKRACMGYRLVYNVGFMGLATMVQNFKFTAADNVCLPKACVAVPPDTFRMVLTPRS</sequence>
<evidence type="ECO:0000256" key="13">
    <source>
        <dbReference type="ARBA" id="ARBA00023136"/>
    </source>
</evidence>
<dbReference type="Pfam" id="PF00067">
    <property type="entry name" value="p450"/>
    <property type="match status" value="1"/>
</dbReference>
<evidence type="ECO:0000256" key="15">
    <source>
        <dbReference type="RuleBase" id="RU000461"/>
    </source>
</evidence>
<evidence type="ECO:0000256" key="6">
    <source>
        <dbReference type="ARBA" id="ARBA00022617"/>
    </source>
</evidence>
<keyword evidence="10 15" id="KW-0560">Oxidoreductase</keyword>
<comment type="similarity">
    <text evidence="5 15">Belongs to the cytochrome P450 family.</text>
</comment>
<evidence type="ECO:0000256" key="10">
    <source>
        <dbReference type="ARBA" id="ARBA00023002"/>
    </source>
</evidence>
<evidence type="ECO:0000256" key="14">
    <source>
        <dbReference type="PIRSR" id="PIRSR602401-1"/>
    </source>
</evidence>
<keyword evidence="9" id="KW-0492">Microsome</keyword>
<dbReference type="InterPro" id="IPR036396">
    <property type="entry name" value="Cyt_P450_sf"/>
</dbReference>
<keyword evidence="17" id="KW-1185">Reference proteome</keyword>
<evidence type="ECO:0000256" key="4">
    <source>
        <dbReference type="ARBA" id="ARBA00004406"/>
    </source>
</evidence>
<evidence type="ECO:0000256" key="12">
    <source>
        <dbReference type="ARBA" id="ARBA00023033"/>
    </source>
</evidence>
<keyword evidence="8" id="KW-0256">Endoplasmic reticulum</keyword>
<evidence type="ECO:0000256" key="9">
    <source>
        <dbReference type="ARBA" id="ARBA00022848"/>
    </source>
</evidence>
<name>A0AA88L7Q5_ARTSF</name>
<reference evidence="16" key="1">
    <citation type="submission" date="2023-07" db="EMBL/GenBank/DDBJ databases">
        <title>Chromosome-level genome assembly of Artemia franciscana.</title>
        <authorList>
            <person name="Jo E."/>
        </authorList>
    </citation>
    <scope>NUCLEOTIDE SEQUENCE</scope>
    <source>
        <tissue evidence="16">Whole body</tissue>
    </source>
</reference>
<gene>
    <name evidence="16" type="ORF">QYM36_012355</name>
</gene>
<evidence type="ECO:0000256" key="8">
    <source>
        <dbReference type="ARBA" id="ARBA00022824"/>
    </source>
</evidence>
<organism evidence="16 17">
    <name type="scientific">Artemia franciscana</name>
    <name type="common">Brine shrimp</name>
    <name type="synonym">Artemia sanfranciscana</name>
    <dbReference type="NCBI Taxonomy" id="6661"/>
    <lineage>
        <taxon>Eukaryota</taxon>
        <taxon>Metazoa</taxon>
        <taxon>Ecdysozoa</taxon>
        <taxon>Arthropoda</taxon>
        <taxon>Crustacea</taxon>
        <taxon>Branchiopoda</taxon>
        <taxon>Anostraca</taxon>
        <taxon>Artemiidae</taxon>
        <taxon>Artemia</taxon>
    </lineage>
</organism>
<dbReference type="InterPro" id="IPR002401">
    <property type="entry name" value="Cyt_P450_E_grp-I"/>
</dbReference>
<proteinExistence type="inferred from homology"/>
<dbReference type="GO" id="GO:0016705">
    <property type="term" value="F:oxidoreductase activity, acting on paired donors, with incorporation or reduction of molecular oxygen"/>
    <property type="evidence" value="ECO:0007669"/>
    <property type="project" value="InterPro"/>
</dbReference>
<keyword evidence="12 15" id="KW-0503">Monooxygenase</keyword>
<dbReference type="GO" id="GO:0005506">
    <property type="term" value="F:iron ion binding"/>
    <property type="evidence" value="ECO:0007669"/>
    <property type="project" value="InterPro"/>
</dbReference>